<accession>A0A1F6BCE1</accession>
<dbReference type="GO" id="GO:0004814">
    <property type="term" value="F:arginine-tRNA ligase activity"/>
    <property type="evidence" value="ECO:0007669"/>
    <property type="project" value="UniProtKB-EC"/>
</dbReference>
<keyword evidence="3" id="KW-0436">Ligase</keyword>
<sequence length="134" mass="14688">MLRVNAISDIAFDLEASVSFEGDSGPYLQYTYARAKSVLRKAEKGDPTPLTLDPEARILARAISQFPDVVAEAAANFAPNTLCTYLFHLAQEFNLFYAKCPIIGSHTRLALTAATAQVIKNGLYLLGIETMEQM</sequence>
<comment type="caution">
    <text evidence="10">The sequence shown here is derived from an EMBL/GenBank/DDBJ whole genome shotgun (WGS) entry which is preliminary data.</text>
</comment>
<dbReference type="Pfam" id="PF05746">
    <property type="entry name" value="DALR_1"/>
    <property type="match status" value="1"/>
</dbReference>
<dbReference type="AlphaFoldDB" id="A0A1F6BCE1"/>
<evidence type="ECO:0000256" key="2">
    <source>
        <dbReference type="ARBA" id="ARBA00012837"/>
    </source>
</evidence>
<dbReference type="PANTHER" id="PTHR11956:SF5">
    <property type="entry name" value="ARGININE--TRNA LIGASE, CYTOPLASMIC"/>
    <property type="match status" value="1"/>
</dbReference>
<dbReference type="InterPro" id="IPR008909">
    <property type="entry name" value="DALR_anticod-bd"/>
</dbReference>
<dbReference type="InterPro" id="IPR009080">
    <property type="entry name" value="tRNAsynth_Ia_anticodon-bd"/>
</dbReference>
<evidence type="ECO:0000256" key="5">
    <source>
        <dbReference type="ARBA" id="ARBA00022840"/>
    </source>
</evidence>
<keyword evidence="6" id="KW-0648">Protein biosynthesis</keyword>
<evidence type="ECO:0000256" key="8">
    <source>
        <dbReference type="ARBA" id="ARBA00049339"/>
    </source>
</evidence>
<evidence type="ECO:0000313" key="11">
    <source>
        <dbReference type="Proteomes" id="UP000176186"/>
    </source>
</evidence>
<keyword evidence="7" id="KW-0030">Aminoacyl-tRNA synthetase</keyword>
<dbReference type="PANTHER" id="PTHR11956">
    <property type="entry name" value="ARGINYL-TRNA SYNTHETASE"/>
    <property type="match status" value="1"/>
</dbReference>
<dbReference type="SMART" id="SM00836">
    <property type="entry name" value="DALR_1"/>
    <property type="match status" value="1"/>
</dbReference>
<keyword evidence="4" id="KW-0547">Nucleotide-binding</keyword>
<dbReference type="EC" id="6.1.1.19" evidence="2"/>
<dbReference type="GO" id="GO:0006420">
    <property type="term" value="P:arginyl-tRNA aminoacylation"/>
    <property type="evidence" value="ECO:0007669"/>
    <property type="project" value="InterPro"/>
</dbReference>
<dbReference type="Proteomes" id="UP000176186">
    <property type="component" value="Unassembled WGS sequence"/>
</dbReference>
<evidence type="ECO:0000256" key="1">
    <source>
        <dbReference type="ARBA" id="ARBA00005594"/>
    </source>
</evidence>
<evidence type="ECO:0000259" key="9">
    <source>
        <dbReference type="SMART" id="SM00836"/>
    </source>
</evidence>
<reference evidence="10 11" key="1">
    <citation type="journal article" date="2016" name="Nat. Commun.">
        <title>Thousands of microbial genomes shed light on interconnected biogeochemical processes in an aquifer system.</title>
        <authorList>
            <person name="Anantharaman K."/>
            <person name="Brown C.T."/>
            <person name="Hug L.A."/>
            <person name="Sharon I."/>
            <person name="Castelle C.J."/>
            <person name="Probst A.J."/>
            <person name="Thomas B.C."/>
            <person name="Singh A."/>
            <person name="Wilkins M.J."/>
            <person name="Karaoz U."/>
            <person name="Brodie E.L."/>
            <person name="Williams K.H."/>
            <person name="Hubbard S.S."/>
            <person name="Banfield J.F."/>
        </authorList>
    </citation>
    <scope>NUCLEOTIDE SEQUENCE [LARGE SCALE GENOMIC DNA]</scope>
</reference>
<evidence type="ECO:0000256" key="4">
    <source>
        <dbReference type="ARBA" id="ARBA00022741"/>
    </source>
</evidence>
<feature type="domain" description="DALR anticodon binding" evidence="9">
    <location>
        <begin position="28"/>
        <end position="134"/>
    </location>
</feature>
<evidence type="ECO:0000256" key="6">
    <source>
        <dbReference type="ARBA" id="ARBA00022917"/>
    </source>
</evidence>
<gene>
    <name evidence="10" type="ORF">A2363_02945</name>
</gene>
<dbReference type="Gene3D" id="1.10.730.10">
    <property type="entry name" value="Isoleucyl-tRNA Synthetase, Domain 1"/>
    <property type="match status" value="1"/>
</dbReference>
<dbReference type="GO" id="GO:0005524">
    <property type="term" value="F:ATP binding"/>
    <property type="evidence" value="ECO:0007669"/>
    <property type="project" value="UniProtKB-KW"/>
</dbReference>
<comment type="similarity">
    <text evidence="1">Belongs to the class-I aminoacyl-tRNA synthetase family.</text>
</comment>
<evidence type="ECO:0000256" key="7">
    <source>
        <dbReference type="ARBA" id="ARBA00023146"/>
    </source>
</evidence>
<keyword evidence="5" id="KW-0067">ATP-binding</keyword>
<protein>
    <recommendedName>
        <fullName evidence="2">arginine--tRNA ligase</fullName>
        <ecNumber evidence="2">6.1.1.19</ecNumber>
    </recommendedName>
</protein>
<evidence type="ECO:0000313" key="10">
    <source>
        <dbReference type="EMBL" id="OGG34616.1"/>
    </source>
</evidence>
<organism evidence="10 11">
    <name type="scientific">Candidatus Gottesmanbacteria bacterium RIFOXYB1_FULL_47_11</name>
    <dbReference type="NCBI Taxonomy" id="1798401"/>
    <lineage>
        <taxon>Bacteria</taxon>
        <taxon>Candidatus Gottesmaniibacteriota</taxon>
    </lineage>
</organism>
<evidence type="ECO:0000256" key="3">
    <source>
        <dbReference type="ARBA" id="ARBA00022598"/>
    </source>
</evidence>
<dbReference type="STRING" id="1798401.A2363_02945"/>
<dbReference type="EMBL" id="MFKE01000026">
    <property type="protein sequence ID" value="OGG34616.1"/>
    <property type="molecule type" value="Genomic_DNA"/>
</dbReference>
<dbReference type="SUPFAM" id="SSF47323">
    <property type="entry name" value="Anticodon-binding domain of a subclass of class I aminoacyl-tRNA synthetases"/>
    <property type="match status" value="1"/>
</dbReference>
<dbReference type="FunFam" id="1.10.730.10:FF:000006">
    <property type="entry name" value="Arginyl-tRNA synthetase 2, mitochondrial"/>
    <property type="match status" value="1"/>
</dbReference>
<proteinExistence type="inferred from homology"/>
<comment type="catalytic activity">
    <reaction evidence="8">
        <text>tRNA(Arg) + L-arginine + ATP = L-arginyl-tRNA(Arg) + AMP + diphosphate</text>
        <dbReference type="Rhea" id="RHEA:20301"/>
        <dbReference type="Rhea" id="RHEA-COMP:9658"/>
        <dbReference type="Rhea" id="RHEA-COMP:9673"/>
        <dbReference type="ChEBI" id="CHEBI:30616"/>
        <dbReference type="ChEBI" id="CHEBI:32682"/>
        <dbReference type="ChEBI" id="CHEBI:33019"/>
        <dbReference type="ChEBI" id="CHEBI:78442"/>
        <dbReference type="ChEBI" id="CHEBI:78513"/>
        <dbReference type="ChEBI" id="CHEBI:456215"/>
        <dbReference type="EC" id="6.1.1.19"/>
    </reaction>
</comment>
<dbReference type="InterPro" id="IPR001278">
    <property type="entry name" value="Arg-tRNA-ligase"/>
</dbReference>
<dbReference type="Gene3D" id="3.40.50.620">
    <property type="entry name" value="HUPs"/>
    <property type="match status" value="1"/>
</dbReference>
<dbReference type="InterPro" id="IPR014729">
    <property type="entry name" value="Rossmann-like_a/b/a_fold"/>
</dbReference>
<name>A0A1F6BCE1_9BACT</name>